<evidence type="ECO:0000259" key="9">
    <source>
        <dbReference type="PROSITE" id="PS50999"/>
    </source>
</evidence>
<proteinExistence type="inferred from homology"/>
<dbReference type="InterPro" id="IPR036257">
    <property type="entry name" value="Cyt_c_oxidase_su2_TM_sf"/>
</dbReference>
<keyword evidence="8" id="KW-1133">Transmembrane helix</keyword>
<dbReference type="GO" id="GO:0022900">
    <property type="term" value="P:electron transport chain"/>
    <property type="evidence" value="ECO:0007669"/>
    <property type="project" value="InterPro"/>
</dbReference>
<dbReference type="EMBL" id="QWLN02002092">
    <property type="protein sequence ID" value="TEA40910.1"/>
    <property type="molecule type" value="Genomic_DNA"/>
</dbReference>
<evidence type="ECO:0000313" key="11">
    <source>
        <dbReference type="Proteomes" id="UP000295264"/>
    </source>
</evidence>
<protein>
    <recommendedName>
        <fullName evidence="3">Cytochrome c oxidase subunit 2</fullName>
    </recommendedName>
    <alternativeName>
        <fullName evidence="6">Cytochrome c oxidase polypeptide II</fullName>
    </alternativeName>
</protein>
<evidence type="ECO:0000256" key="4">
    <source>
        <dbReference type="ARBA" id="ARBA00022692"/>
    </source>
</evidence>
<dbReference type="SUPFAM" id="SSF81464">
    <property type="entry name" value="Cytochrome c oxidase subunit II-like, transmembrane region"/>
    <property type="match status" value="1"/>
</dbReference>
<comment type="catalytic activity">
    <reaction evidence="7">
        <text>4 Fe(II)-[cytochrome c] + O2 + 8 H(+)(in) = 4 Fe(III)-[cytochrome c] + 2 H2O + 4 H(+)(out)</text>
        <dbReference type="Rhea" id="RHEA:11436"/>
        <dbReference type="Rhea" id="RHEA-COMP:10350"/>
        <dbReference type="Rhea" id="RHEA-COMP:14399"/>
        <dbReference type="ChEBI" id="CHEBI:15377"/>
        <dbReference type="ChEBI" id="CHEBI:15378"/>
        <dbReference type="ChEBI" id="CHEBI:15379"/>
        <dbReference type="ChEBI" id="CHEBI:29033"/>
        <dbReference type="ChEBI" id="CHEBI:29034"/>
        <dbReference type="EC" id="7.1.1.9"/>
    </reaction>
    <physiologicalReaction direction="left-to-right" evidence="7">
        <dbReference type="Rhea" id="RHEA:11437"/>
    </physiologicalReaction>
</comment>
<comment type="subcellular location">
    <subcellularLocation>
        <location evidence="1">Membrane</location>
        <topology evidence="1">Multi-pass membrane protein</topology>
    </subcellularLocation>
</comment>
<dbReference type="Proteomes" id="UP000295264">
    <property type="component" value="Unassembled WGS sequence"/>
</dbReference>
<evidence type="ECO:0000256" key="1">
    <source>
        <dbReference type="ARBA" id="ARBA00004141"/>
    </source>
</evidence>
<dbReference type="InterPro" id="IPR011759">
    <property type="entry name" value="Cyt_c_oxidase_su2_TM_dom"/>
</dbReference>
<evidence type="ECO:0000256" key="8">
    <source>
        <dbReference type="SAM" id="Phobius"/>
    </source>
</evidence>
<feature type="non-terminal residue" evidence="10">
    <location>
        <position position="1"/>
    </location>
</feature>
<feature type="transmembrane region" description="Helical" evidence="8">
    <location>
        <begin position="20"/>
        <end position="39"/>
    </location>
</feature>
<evidence type="ECO:0000256" key="5">
    <source>
        <dbReference type="ARBA" id="ARBA00023136"/>
    </source>
</evidence>
<evidence type="ECO:0000256" key="3">
    <source>
        <dbReference type="ARBA" id="ARBA00015946"/>
    </source>
</evidence>
<accession>A0A484H0S9</accession>
<evidence type="ECO:0000256" key="2">
    <source>
        <dbReference type="ARBA" id="ARBA00007866"/>
    </source>
</evidence>
<keyword evidence="4 8" id="KW-0812">Transmembrane</keyword>
<dbReference type="GO" id="GO:0016020">
    <property type="term" value="C:membrane"/>
    <property type="evidence" value="ECO:0007669"/>
    <property type="project" value="UniProtKB-SubCell"/>
</dbReference>
<dbReference type="Pfam" id="PF02790">
    <property type="entry name" value="COX2_TM"/>
    <property type="match status" value="1"/>
</dbReference>
<dbReference type="AlphaFoldDB" id="A0A484H0S9"/>
<dbReference type="PROSITE" id="PS50999">
    <property type="entry name" value="COX2_TM"/>
    <property type="match status" value="1"/>
</dbReference>
<sequence length="52" mass="5954">GSQDAASSIMEELLHFHNHTLIIIFKISFLVLYIISLILTTKLTHMRKTDAQ</sequence>
<keyword evidence="11" id="KW-1185">Reference proteome</keyword>
<reference evidence="10 11" key="1">
    <citation type="journal article" date="2018" name="Genomics">
        <title>Molecular footprints of inshore aquatic adaptation in Indo-Pacific humpback dolphin (Sousa chinensis).</title>
        <authorList>
            <person name="Ming Y."/>
            <person name="Jian J."/>
            <person name="Yu F."/>
            <person name="Yu X."/>
            <person name="Wang J."/>
            <person name="Liu W."/>
        </authorList>
    </citation>
    <scope>NUCLEOTIDE SEQUENCE [LARGE SCALE GENOMIC DNA]</scope>
    <source>
        <strain evidence="10">MY-2018</strain>
        <tissue evidence="10">Skin</tissue>
    </source>
</reference>
<comment type="similarity">
    <text evidence="2">Belongs to the cytochrome c oxidase subunit 2 family.</text>
</comment>
<dbReference type="GO" id="GO:0004129">
    <property type="term" value="F:cytochrome-c oxidase activity"/>
    <property type="evidence" value="ECO:0007669"/>
    <property type="project" value="UniProtKB-EC"/>
</dbReference>
<feature type="non-terminal residue" evidence="10">
    <location>
        <position position="52"/>
    </location>
</feature>
<name>A0A484H0S9_SOUCH</name>
<comment type="caution">
    <text evidence="10">The sequence shown here is derived from an EMBL/GenBank/DDBJ whole genome shotgun (WGS) entry which is preliminary data.</text>
</comment>
<feature type="domain" description="Cytochrome oxidase subunit II transmembrane region profile" evidence="9">
    <location>
        <begin position="1"/>
        <end position="52"/>
    </location>
</feature>
<dbReference type="Gene3D" id="1.10.287.90">
    <property type="match status" value="1"/>
</dbReference>
<gene>
    <name evidence="10" type="ORF">DBR06_SOUSAS40310001</name>
</gene>
<evidence type="ECO:0000256" key="7">
    <source>
        <dbReference type="ARBA" id="ARBA00049512"/>
    </source>
</evidence>
<keyword evidence="5 8" id="KW-0472">Membrane</keyword>
<evidence type="ECO:0000313" key="10">
    <source>
        <dbReference type="EMBL" id="TEA40910.1"/>
    </source>
</evidence>
<organism evidence="10 11">
    <name type="scientific">Sousa chinensis</name>
    <name type="common">Indo-pacific humpbacked dolphin</name>
    <name type="synonym">Steno chinensis</name>
    <dbReference type="NCBI Taxonomy" id="103600"/>
    <lineage>
        <taxon>Eukaryota</taxon>
        <taxon>Metazoa</taxon>
        <taxon>Chordata</taxon>
        <taxon>Craniata</taxon>
        <taxon>Vertebrata</taxon>
        <taxon>Euteleostomi</taxon>
        <taxon>Mammalia</taxon>
        <taxon>Eutheria</taxon>
        <taxon>Laurasiatheria</taxon>
        <taxon>Artiodactyla</taxon>
        <taxon>Whippomorpha</taxon>
        <taxon>Cetacea</taxon>
        <taxon>Odontoceti</taxon>
        <taxon>Delphinidae</taxon>
        <taxon>Sousa</taxon>
    </lineage>
</organism>
<evidence type="ECO:0000256" key="6">
    <source>
        <dbReference type="ARBA" id="ARBA00031389"/>
    </source>
</evidence>